<dbReference type="AlphaFoldDB" id="A0A1I8A9B7"/>
<evidence type="ECO:0000313" key="2">
    <source>
        <dbReference type="Proteomes" id="UP000095287"/>
    </source>
</evidence>
<keyword evidence="2" id="KW-1185">Reference proteome</keyword>
<sequence length="127" mass="13857">MLASHLPVILLILLLALPFANGIRCNKGEYGYFKSVDCPNQRFCVHADDNGYTFSDCGSSSNPGIRTIIKLVDTVGDLVFAPKDTGPDAEIRKAIVALQNKCKTSDSDCLFKEDAPSDDTPMLCRRS</sequence>
<feature type="signal peptide" evidence="1">
    <location>
        <begin position="1"/>
        <end position="22"/>
    </location>
</feature>
<name>A0A1I8A9B7_9BILA</name>
<reference evidence="3" key="1">
    <citation type="submission" date="2016-11" db="UniProtKB">
        <authorList>
            <consortium name="WormBaseParasite"/>
        </authorList>
    </citation>
    <scope>IDENTIFICATION</scope>
</reference>
<proteinExistence type="predicted"/>
<feature type="chain" id="PRO_5009314435" evidence="1">
    <location>
        <begin position="23"/>
        <end position="127"/>
    </location>
</feature>
<accession>A0A1I8A9B7</accession>
<organism evidence="2 3">
    <name type="scientific">Steinernema glaseri</name>
    <dbReference type="NCBI Taxonomy" id="37863"/>
    <lineage>
        <taxon>Eukaryota</taxon>
        <taxon>Metazoa</taxon>
        <taxon>Ecdysozoa</taxon>
        <taxon>Nematoda</taxon>
        <taxon>Chromadorea</taxon>
        <taxon>Rhabditida</taxon>
        <taxon>Tylenchina</taxon>
        <taxon>Panagrolaimomorpha</taxon>
        <taxon>Strongyloidoidea</taxon>
        <taxon>Steinernematidae</taxon>
        <taxon>Steinernema</taxon>
    </lineage>
</organism>
<protein>
    <submittedName>
        <fullName evidence="3">Uncharacterized protein</fullName>
    </submittedName>
</protein>
<evidence type="ECO:0000256" key="1">
    <source>
        <dbReference type="SAM" id="SignalP"/>
    </source>
</evidence>
<dbReference type="Proteomes" id="UP000095287">
    <property type="component" value="Unplaced"/>
</dbReference>
<keyword evidence="1" id="KW-0732">Signal</keyword>
<dbReference type="WBParaSite" id="L893_g33863.t1">
    <property type="protein sequence ID" value="L893_g33863.t1"/>
    <property type="gene ID" value="L893_g33863"/>
</dbReference>
<evidence type="ECO:0000313" key="3">
    <source>
        <dbReference type="WBParaSite" id="L893_g33863.t1"/>
    </source>
</evidence>